<dbReference type="AlphaFoldDB" id="A0A5B8MZ27"/>
<feature type="transmembrane region" description="Helical" evidence="1">
    <location>
        <begin position="28"/>
        <end position="51"/>
    </location>
</feature>
<gene>
    <name evidence="2" type="ORF">A3770_14p72980</name>
</gene>
<evidence type="ECO:0000313" key="2">
    <source>
        <dbReference type="EMBL" id="QDZ24780.1"/>
    </source>
</evidence>
<keyword evidence="3" id="KW-1185">Reference proteome</keyword>
<dbReference type="Proteomes" id="UP000316726">
    <property type="component" value="Chromosome 14"/>
</dbReference>
<organism evidence="2 3">
    <name type="scientific">Chloropicon primus</name>
    <dbReference type="NCBI Taxonomy" id="1764295"/>
    <lineage>
        <taxon>Eukaryota</taxon>
        <taxon>Viridiplantae</taxon>
        <taxon>Chlorophyta</taxon>
        <taxon>Chloropicophyceae</taxon>
        <taxon>Chloropicales</taxon>
        <taxon>Chloropicaceae</taxon>
        <taxon>Chloropicon</taxon>
    </lineage>
</organism>
<protein>
    <submittedName>
        <fullName evidence="2">Uncharacterized protein</fullName>
    </submittedName>
</protein>
<sequence length="205" mass="21734">MESERRSTMSSLKGQLSNVEGSVKSMKAAVVVGSVLTVACLAAVFGVTILANEVSKEVKVSNGTLTAKNGQAVLTTTIRQTNKVTDNAVFTTLNAGSITATMKINAKVYQDDAVTLICDDAFVLSSGKNTEFLFKKDSILASVVGAEEVESRNLSAAPLVWAIIRGVGWAAKACWRSTACRGAIYEAARQMGAWVLDQLPDPPQM</sequence>
<accession>A0A5B8MZ27</accession>
<keyword evidence="1" id="KW-0812">Transmembrane</keyword>
<reference evidence="2 3" key="1">
    <citation type="submission" date="2018-07" db="EMBL/GenBank/DDBJ databases">
        <title>The complete nuclear genome of the prasinophyte Chloropicon primus (CCMP1205).</title>
        <authorList>
            <person name="Pombert J.-F."/>
            <person name="Otis C."/>
            <person name="Turmel M."/>
            <person name="Lemieux C."/>
        </authorList>
    </citation>
    <scope>NUCLEOTIDE SEQUENCE [LARGE SCALE GENOMIC DNA]</scope>
    <source>
        <strain evidence="2 3">CCMP1205</strain>
    </source>
</reference>
<evidence type="ECO:0000256" key="1">
    <source>
        <dbReference type="SAM" id="Phobius"/>
    </source>
</evidence>
<name>A0A5B8MZ27_9CHLO</name>
<dbReference type="EMBL" id="CP031047">
    <property type="protein sequence ID" value="QDZ24780.1"/>
    <property type="molecule type" value="Genomic_DNA"/>
</dbReference>
<keyword evidence="1" id="KW-1133">Transmembrane helix</keyword>
<proteinExistence type="predicted"/>
<keyword evidence="1" id="KW-0472">Membrane</keyword>
<evidence type="ECO:0000313" key="3">
    <source>
        <dbReference type="Proteomes" id="UP000316726"/>
    </source>
</evidence>